<feature type="non-terminal residue" evidence="1">
    <location>
        <position position="83"/>
    </location>
</feature>
<evidence type="ECO:0000313" key="2">
    <source>
        <dbReference type="Proteomes" id="UP000308652"/>
    </source>
</evidence>
<gene>
    <name evidence="1" type="ORF">BDQ12DRAFT_584812</name>
</gene>
<sequence length="83" mass="10001">DYIFCPAVHRKDLLNFITRHFCQHPSFPGHHNGVSSSYTAQDIHCEAVYEMYTFCHQCGLHEVWGYMWACWYNPKMWKLWSRS</sequence>
<dbReference type="STRING" id="68775.A0A5C3LNK1"/>
<dbReference type="OrthoDB" id="3262412at2759"/>
<reference evidence="1 2" key="1">
    <citation type="journal article" date="2019" name="Nat. Ecol. Evol.">
        <title>Megaphylogeny resolves global patterns of mushroom evolution.</title>
        <authorList>
            <person name="Varga T."/>
            <person name="Krizsan K."/>
            <person name="Foldi C."/>
            <person name="Dima B."/>
            <person name="Sanchez-Garcia M."/>
            <person name="Sanchez-Ramirez S."/>
            <person name="Szollosi G.J."/>
            <person name="Szarkandi J.G."/>
            <person name="Papp V."/>
            <person name="Albert L."/>
            <person name="Andreopoulos W."/>
            <person name="Angelini C."/>
            <person name="Antonin V."/>
            <person name="Barry K.W."/>
            <person name="Bougher N.L."/>
            <person name="Buchanan P."/>
            <person name="Buyck B."/>
            <person name="Bense V."/>
            <person name="Catcheside P."/>
            <person name="Chovatia M."/>
            <person name="Cooper J."/>
            <person name="Damon W."/>
            <person name="Desjardin D."/>
            <person name="Finy P."/>
            <person name="Geml J."/>
            <person name="Haridas S."/>
            <person name="Hughes K."/>
            <person name="Justo A."/>
            <person name="Karasinski D."/>
            <person name="Kautmanova I."/>
            <person name="Kiss B."/>
            <person name="Kocsube S."/>
            <person name="Kotiranta H."/>
            <person name="LaButti K.M."/>
            <person name="Lechner B.E."/>
            <person name="Liimatainen K."/>
            <person name="Lipzen A."/>
            <person name="Lukacs Z."/>
            <person name="Mihaltcheva S."/>
            <person name="Morgado L.N."/>
            <person name="Niskanen T."/>
            <person name="Noordeloos M.E."/>
            <person name="Ohm R.A."/>
            <person name="Ortiz-Santana B."/>
            <person name="Ovrebo C."/>
            <person name="Racz N."/>
            <person name="Riley R."/>
            <person name="Savchenko A."/>
            <person name="Shiryaev A."/>
            <person name="Soop K."/>
            <person name="Spirin V."/>
            <person name="Szebenyi C."/>
            <person name="Tomsovsky M."/>
            <person name="Tulloss R.E."/>
            <person name="Uehling J."/>
            <person name="Grigoriev I.V."/>
            <person name="Vagvolgyi C."/>
            <person name="Papp T."/>
            <person name="Martin F.M."/>
            <person name="Miettinen O."/>
            <person name="Hibbett D.S."/>
            <person name="Nagy L.G."/>
        </authorList>
    </citation>
    <scope>NUCLEOTIDE SEQUENCE [LARGE SCALE GENOMIC DNA]</scope>
    <source>
        <strain evidence="1 2">CBS 166.37</strain>
    </source>
</reference>
<dbReference type="EMBL" id="ML213640">
    <property type="protein sequence ID" value="TFK33888.1"/>
    <property type="molecule type" value="Genomic_DNA"/>
</dbReference>
<keyword evidence="2" id="KW-1185">Reference proteome</keyword>
<feature type="non-terminal residue" evidence="1">
    <location>
        <position position="1"/>
    </location>
</feature>
<protein>
    <submittedName>
        <fullName evidence="1">Uncharacterized protein</fullName>
    </submittedName>
</protein>
<organism evidence="1 2">
    <name type="scientific">Crucibulum laeve</name>
    <dbReference type="NCBI Taxonomy" id="68775"/>
    <lineage>
        <taxon>Eukaryota</taxon>
        <taxon>Fungi</taxon>
        <taxon>Dikarya</taxon>
        <taxon>Basidiomycota</taxon>
        <taxon>Agaricomycotina</taxon>
        <taxon>Agaricomycetes</taxon>
        <taxon>Agaricomycetidae</taxon>
        <taxon>Agaricales</taxon>
        <taxon>Agaricineae</taxon>
        <taxon>Nidulariaceae</taxon>
        <taxon>Crucibulum</taxon>
    </lineage>
</organism>
<dbReference type="AlphaFoldDB" id="A0A5C3LNK1"/>
<evidence type="ECO:0000313" key="1">
    <source>
        <dbReference type="EMBL" id="TFK33888.1"/>
    </source>
</evidence>
<proteinExistence type="predicted"/>
<name>A0A5C3LNK1_9AGAR</name>
<dbReference type="Proteomes" id="UP000308652">
    <property type="component" value="Unassembled WGS sequence"/>
</dbReference>
<accession>A0A5C3LNK1</accession>